<evidence type="ECO:0000256" key="1">
    <source>
        <dbReference type="ARBA" id="ARBA00010381"/>
    </source>
</evidence>
<dbReference type="OrthoDB" id="2746at2759"/>
<dbReference type="InterPro" id="IPR034904">
    <property type="entry name" value="FSCA_dom_sf"/>
</dbReference>
<dbReference type="eggNOG" id="KOG3381">
    <property type="taxonomic scope" value="Eukaryota"/>
</dbReference>
<dbReference type="Gene3D" id="6.10.250.1280">
    <property type="match status" value="1"/>
</dbReference>
<dbReference type="PANTHER" id="PTHR12377">
    <property type="entry name" value="CYTOSOLIC IRON-SULFUR ASSEMBLY COMPONENT 2B-RELATED"/>
    <property type="match status" value="1"/>
</dbReference>
<sequence length="146" mass="16554">MVLESTFDACWPSELDPAEEIFDLIRDIKDPEHPFTLEQLNVVSLDQIEVLDEIRGRRRITIEFTPTVPSCSLATLIGLCIRVQVERSFENRNILDITVPLGSHDTAEEVNKQINDKERTVAAMENPDLVAVVERCLNPEHDDVSV</sequence>
<comment type="similarity">
    <text evidence="1">Belongs to the MIP18 family.</text>
</comment>
<dbReference type="InterPro" id="IPR039796">
    <property type="entry name" value="MIP18"/>
</dbReference>
<name>A0A0L0G4P5_9EUKA</name>
<dbReference type="AlphaFoldDB" id="A0A0L0G4P5"/>
<reference evidence="4 5" key="1">
    <citation type="submission" date="2011-02" db="EMBL/GenBank/DDBJ databases">
        <title>The Genome Sequence of Sphaeroforma arctica JP610.</title>
        <authorList>
            <consortium name="The Broad Institute Genome Sequencing Platform"/>
            <person name="Russ C."/>
            <person name="Cuomo C."/>
            <person name="Young S.K."/>
            <person name="Zeng Q."/>
            <person name="Gargeya S."/>
            <person name="Alvarado L."/>
            <person name="Berlin A."/>
            <person name="Chapman S.B."/>
            <person name="Chen Z."/>
            <person name="Freedman E."/>
            <person name="Gellesch M."/>
            <person name="Goldberg J."/>
            <person name="Griggs A."/>
            <person name="Gujja S."/>
            <person name="Heilman E."/>
            <person name="Heiman D."/>
            <person name="Howarth C."/>
            <person name="Mehta T."/>
            <person name="Neiman D."/>
            <person name="Pearson M."/>
            <person name="Roberts A."/>
            <person name="Saif S."/>
            <person name="Shea T."/>
            <person name="Shenoy N."/>
            <person name="Sisk P."/>
            <person name="Stolte C."/>
            <person name="Sykes S."/>
            <person name="White J."/>
            <person name="Yandava C."/>
            <person name="Burger G."/>
            <person name="Gray M.W."/>
            <person name="Holland P.W.H."/>
            <person name="King N."/>
            <person name="Lang F.B.F."/>
            <person name="Roger A.J."/>
            <person name="Ruiz-Trillo I."/>
            <person name="Haas B."/>
            <person name="Nusbaum C."/>
            <person name="Birren B."/>
        </authorList>
    </citation>
    <scope>NUCLEOTIDE SEQUENCE [LARGE SCALE GENOMIC DNA]</scope>
    <source>
        <strain evidence="4 5">JP610</strain>
    </source>
</reference>
<dbReference type="EMBL" id="KQ241810">
    <property type="protein sequence ID" value="KNC83776.1"/>
    <property type="molecule type" value="Genomic_DNA"/>
</dbReference>
<dbReference type="PANTHER" id="PTHR12377:SF2">
    <property type="entry name" value="CYTOSOLIC IRON-SULFUR ASSEMBLY COMPONENT 2A"/>
    <property type="match status" value="1"/>
</dbReference>
<dbReference type="SUPFAM" id="SSF117916">
    <property type="entry name" value="Fe-S cluster assembly (FSCA) domain-like"/>
    <property type="match status" value="1"/>
</dbReference>
<gene>
    <name evidence="4" type="ORF">SARC_04000</name>
</gene>
<dbReference type="Proteomes" id="UP000054560">
    <property type="component" value="Unassembled WGS sequence"/>
</dbReference>
<keyword evidence="5" id="KW-1185">Reference proteome</keyword>
<evidence type="ECO:0000256" key="2">
    <source>
        <dbReference type="ARBA" id="ARBA00022829"/>
    </source>
</evidence>
<evidence type="ECO:0000259" key="3">
    <source>
        <dbReference type="Pfam" id="PF01883"/>
    </source>
</evidence>
<organism evidence="4 5">
    <name type="scientific">Sphaeroforma arctica JP610</name>
    <dbReference type="NCBI Taxonomy" id="667725"/>
    <lineage>
        <taxon>Eukaryota</taxon>
        <taxon>Ichthyosporea</taxon>
        <taxon>Ichthyophonida</taxon>
        <taxon>Sphaeroforma</taxon>
    </lineage>
</organism>
<dbReference type="Pfam" id="PF01883">
    <property type="entry name" value="FeS_assembly_P"/>
    <property type="match status" value="1"/>
</dbReference>
<dbReference type="GeneID" id="25904504"/>
<dbReference type="Gene3D" id="3.30.300.130">
    <property type="entry name" value="Fe-S cluster assembly (FSCA)"/>
    <property type="match status" value="1"/>
</dbReference>
<dbReference type="STRING" id="667725.A0A0L0G4P5"/>
<dbReference type="GO" id="GO:0051604">
    <property type="term" value="P:protein maturation"/>
    <property type="evidence" value="ECO:0007669"/>
    <property type="project" value="InterPro"/>
</dbReference>
<evidence type="ECO:0000313" key="5">
    <source>
        <dbReference type="Proteomes" id="UP000054560"/>
    </source>
</evidence>
<accession>A0A0L0G4P5</accession>
<proteinExistence type="inferred from homology"/>
<keyword evidence="2" id="KW-0159">Chromosome partition</keyword>
<dbReference type="RefSeq" id="XP_014157678.1">
    <property type="nucleotide sequence ID" value="XM_014302203.1"/>
</dbReference>
<dbReference type="InterPro" id="IPR002744">
    <property type="entry name" value="MIP18-like"/>
</dbReference>
<feature type="domain" description="MIP18 family-like" evidence="3">
    <location>
        <begin position="19"/>
        <end position="85"/>
    </location>
</feature>
<evidence type="ECO:0000313" key="4">
    <source>
        <dbReference type="EMBL" id="KNC83776.1"/>
    </source>
</evidence>
<dbReference type="GO" id="GO:0007059">
    <property type="term" value="P:chromosome segregation"/>
    <property type="evidence" value="ECO:0007669"/>
    <property type="project" value="UniProtKB-KW"/>
</dbReference>
<protein>
    <recommendedName>
        <fullName evidence="3">MIP18 family-like domain-containing protein</fullName>
    </recommendedName>
</protein>
<dbReference type="FunFam" id="3.30.300.130:FF:000004">
    <property type="entry name" value="cytosolic iron-sulfur assembly component 2A"/>
    <property type="match status" value="1"/>
</dbReference>